<accession>A0ABD1GP43</accession>
<keyword evidence="2" id="KW-1185">Reference proteome</keyword>
<organism evidence="1 2">
    <name type="scientific">Salvia divinorum</name>
    <name type="common">Maria pastora</name>
    <name type="synonym">Diviner's sage</name>
    <dbReference type="NCBI Taxonomy" id="28513"/>
    <lineage>
        <taxon>Eukaryota</taxon>
        <taxon>Viridiplantae</taxon>
        <taxon>Streptophyta</taxon>
        <taxon>Embryophyta</taxon>
        <taxon>Tracheophyta</taxon>
        <taxon>Spermatophyta</taxon>
        <taxon>Magnoliopsida</taxon>
        <taxon>eudicotyledons</taxon>
        <taxon>Gunneridae</taxon>
        <taxon>Pentapetalae</taxon>
        <taxon>asterids</taxon>
        <taxon>lamiids</taxon>
        <taxon>Lamiales</taxon>
        <taxon>Lamiaceae</taxon>
        <taxon>Nepetoideae</taxon>
        <taxon>Mentheae</taxon>
        <taxon>Salviinae</taxon>
        <taxon>Salvia</taxon>
        <taxon>Salvia subgen. Calosphace</taxon>
    </lineage>
</organism>
<comment type="caution">
    <text evidence="1">The sequence shown here is derived from an EMBL/GenBank/DDBJ whole genome shotgun (WGS) entry which is preliminary data.</text>
</comment>
<sequence>MFGDVVAFDTTYSTNKYRMIFGPFTGKDNHGCPVICSSNEFLLSKDGTIDVERIETSKMHTIYYRLVQRAMGNIEHISAISNGEAIL</sequence>
<proteinExistence type="predicted"/>
<protein>
    <submittedName>
        <fullName evidence="1">Protein FAR1-RELATED SEQUENCE 5-like</fullName>
    </submittedName>
</protein>
<dbReference type="PANTHER" id="PTHR47718">
    <property type="entry name" value="OS01G0519700 PROTEIN"/>
    <property type="match status" value="1"/>
</dbReference>
<gene>
    <name evidence="1" type="ORF">AAHA92_22573</name>
</gene>
<evidence type="ECO:0000313" key="1">
    <source>
        <dbReference type="EMBL" id="KAL1545901.1"/>
    </source>
</evidence>
<name>A0ABD1GP43_SALDI</name>
<dbReference type="EMBL" id="JBEAFC010000008">
    <property type="protein sequence ID" value="KAL1545901.1"/>
    <property type="molecule type" value="Genomic_DNA"/>
</dbReference>
<dbReference type="Proteomes" id="UP001567538">
    <property type="component" value="Unassembled WGS sequence"/>
</dbReference>
<dbReference type="AlphaFoldDB" id="A0ABD1GP43"/>
<evidence type="ECO:0000313" key="2">
    <source>
        <dbReference type="Proteomes" id="UP001567538"/>
    </source>
</evidence>
<dbReference type="PANTHER" id="PTHR47718:SF7">
    <property type="entry name" value="PROTEIN FAR1-RELATED SEQUENCE"/>
    <property type="match status" value="1"/>
</dbReference>
<reference evidence="1 2" key="1">
    <citation type="submission" date="2024-06" db="EMBL/GenBank/DDBJ databases">
        <title>A chromosome level genome sequence of Diviner's sage (Salvia divinorum).</title>
        <authorList>
            <person name="Ford S.A."/>
            <person name="Ro D.-K."/>
            <person name="Ness R.W."/>
            <person name="Phillips M.A."/>
        </authorList>
    </citation>
    <scope>NUCLEOTIDE SEQUENCE [LARGE SCALE GENOMIC DNA]</scope>
    <source>
        <strain evidence="1">SAF-2024a</strain>
        <tissue evidence="1">Leaf</tissue>
    </source>
</reference>